<dbReference type="OrthoDB" id="4548249at2"/>
<accession>A0A378X169</accession>
<dbReference type="EMBL" id="UGRU01000001">
    <property type="protein sequence ID" value="SUA47188.1"/>
    <property type="molecule type" value="Genomic_DNA"/>
</dbReference>
<organism evidence="2 3">
    <name type="scientific">Nocardia africana</name>
    <dbReference type="NCBI Taxonomy" id="134964"/>
    <lineage>
        <taxon>Bacteria</taxon>
        <taxon>Bacillati</taxon>
        <taxon>Actinomycetota</taxon>
        <taxon>Actinomycetes</taxon>
        <taxon>Mycobacteriales</taxon>
        <taxon>Nocardiaceae</taxon>
        <taxon>Nocardia</taxon>
    </lineage>
</organism>
<dbReference type="AlphaFoldDB" id="A0A378X169"/>
<dbReference type="InterPro" id="IPR036689">
    <property type="entry name" value="ESAT-6-like_sf"/>
</dbReference>
<protein>
    <submittedName>
        <fullName evidence="2">Uncharacterized protein</fullName>
    </submittedName>
</protein>
<evidence type="ECO:0000313" key="3">
    <source>
        <dbReference type="Proteomes" id="UP000255082"/>
    </source>
</evidence>
<dbReference type="SUPFAM" id="SSF140453">
    <property type="entry name" value="EsxAB dimer-like"/>
    <property type="match status" value="1"/>
</dbReference>
<reference evidence="2 3" key="1">
    <citation type="submission" date="2018-06" db="EMBL/GenBank/DDBJ databases">
        <authorList>
            <consortium name="Pathogen Informatics"/>
            <person name="Doyle S."/>
        </authorList>
    </citation>
    <scope>NUCLEOTIDE SEQUENCE [LARGE SCALE GENOMIC DNA]</scope>
    <source>
        <strain evidence="2 3">NCTC13184</strain>
    </source>
</reference>
<evidence type="ECO:0000313" key="2">
    <source>
        <dbReference type="EMBL" id="SUA47188.1"/>
    </source>
</evidence>
<name>A0A378X169_9NOCA</name>
<dbReference type="Gene3D" id="3.90.930.1">
    <property type="match status" value="1"/>
</dbReference>
<sequence>MSPGPGRPTLTISQVEKWKPDLLGTFATRFDTVVTNGDKLLQSMVTQQDHLAESWKGAGADSAAARVNADKTAGSHLMDKVGGLKTTLTTQQTELAHARQFVIDKRNLIVGMGFEVADDGTVTSVAKQAAIKAAAGKDPKSVPANVTTALIQVEYEATQQHVAMLGALQNAENTAVGAKAAIDIANAAVNQVAMYELPPKAIRTLFPGLTHPDTAKPSELPPVLGDAMKLEQGIPITVTNADGSKTTTTPNPDGTLTVSTSVQQPDGLTITTESTDHKPPITTVTTKPDSAGVVGMTVTAADGKSQQFQTVPEGNGKTSTYTLNADGSRGAKVSESYPQNGGITTDKFGPNGAIDRQWQRPDGFRAFEEYTQGADGKPHLVGTANSAGVQSALKPDGQIVTTYPDGRTATTKLDSGQLVTTFPDGSVLSFDPNKVPPGTPKPTVWDAVKSWSGSEWNSFYDSTKGTVVGHPAATAFAGMAGATGEWSSAAGSSMASQAGQAMAESHLSQLRALQMLDTSTPGAGHAFAGAMDSATDAASKAEIGQLLKSDGKMLGGVALGGAVNAWVNYDDWQHGKPADEAIANAVGGTAGGWAGALAGAEGGALLCSAGGPVGSAFCAGMGAALVGFGGGALGGWLAEQPFK</sequence>
<proteinExistence type="predicted"/>
<feature type="region of interest" description="Disordered" evidence="1">
    <location>
        <begin position="325"/>
        <end position="353"/>
    </location>
</feature>
<dbReference type="Proteomes" id="UP000255082">
    <property type="component" value="Unassembled WGS sequence"/>
</dbReference>
<dbReference type="RefSeq" id="WP_062962828.1">
    <property type="nucleotide sequence ID" value="NZ_JAJFOE010000001.1"/>
</dbReference>
<gene>
    <name evidence="2" type="ORF">NCTC13184_05728</name>
</gene>
<evidence type="ECO:0000256" key="1">
    <source>
        <dbReference type="SAM" id="MobiDB-lite"/>
    </source>
</evidence>